<proteinExistence type="predicted"/>
<accession>A0A4D4JEP5</accession>
<dbReference type="Proteomes" id="UP000298860">
    <property type="component" value="Unassembled WGS sequence"/>
</dbReference>
<keyword evidence="2" id="KW-1185">Reference proteome</keyword>
<dbReference type="AlphaFoldDB" id="A0A4D4JEP5"/>
<sequence length="70" mass="7077">MACQAFSALRARAMTRAVVAGGVGVGGPVGFDSPTALRHPSGPAIHRPSFWTLTAHALGETTGETADETG</sequence>
<dbReference type="EMBL" id="BJFL01000065">
    <property type="protein sequence ID" value="GDY33902.1"/>
    <property type="molecule type" value="Genomic_DNA"/>
</dbReference>
<name>A0A4D4JEP5_9PSEU</name>
<evidence type="ECO:0000313" key="1">
    <source>
        <dbReference type="EMBL" id="GDY33902.1"/>
    </source>
</evidence>
<gene>
    <name evidence="1" type="ORF">GTS_55350</name>
</gene>
<organism evidence="1 2">
    <name type="scientific">Gandjariella thermophila</name>
    <dbReference type="NCBI Taxonomy" id="1931992"/>
    <lineage>
        <taxon>Bacteria</taxon>
        <taxon>Bacillati</taxon>
        <taxon>Actinomycetota</taxon>
        <taxon>Actinomycetes</taxon>
        <taxon>Pseudonocardiales</taxon>
        <taxon>Pseudonocardiaceae</taxon>
        <taxon>Gandjariella</taxon>
    </lineage>
</organism>
<evidence type="ECO:0000313" key="2">
    <source>
        <dbReference type="Proteomes" id="UP000298860"/>
    </source>
</evidence>
<protein>
    <submittedName>
        <fullName evidence="1">Uncharacterized protein</fullName>
    </submittedName>
</protein>
<comment type="caution">
    <text evidence="1">The sequence shown here is derived from an EMBL/GenBank/DDBJ whole genome shotgun (WGS) entry which is preliminary data.</text>
</comment>
<reference evidence="2" key="1">
    <citation type="submission" date="2019-04" db="EMBL/GenBank/DDBJ databases">
        <title>Draft genome sequence of Pseudonocardiaceae bacterium SL3-2-4.</title>
        <authorList>
            <person name="Ningsih F."/>
            <person name="Yokota A."/>
            <person name="Sakai Y."/>
            <person name="Nanatani K."/>
            <person name="Yabe S."/>
            <person name="Oetari A."/>
            <person name="Sjamsuridzal W."/>
        </authorList>
    </citation>
    <scope>NUCLEOTIDE SEQUENCE [LARGE SCALE GENOMIC DNA]</scope>
    <source>
        <strain evidence="2">SL3-2-4</strain>
    </source>
</reference>